<dbReference type="AlphaFoldDB" id="A0A2Z7CIF7"/>
<protein>
    <submittedName>
        <fullName evidence="1">Uncharacterized protein</fullName>
    </submittedName>
</protein>
<accession>A0A2Z7CIF7</accession>
<keyword evidence="2" id="KW-1185">Reference proteome</keyword>
<sequence>MLNTFSSISVRELETSTCVTLNDSGIQLAMSSQLPVTTKTHFRTCHWTMAKHLETSSHDPIGIIDSSFKNQSNMVSVQYGPFISYIPTESNIIDKSRVSRGSIAMHISWRSNSDIVYATSIGYPCTSASGESSTSKHRLLHASDLTQSRHLMTLTESINGSKSLSIMHAQKISMFRTNETWYFALQKLVSSSGGPYPLLDGPIDWELA</sequence>
<evidence type="ECO:0000313" key="2">
    <source>
        <dbReference type="Proteomes" id="UP000250235"/>
    </source>
</evidence>
<dbReference type="EMBL" id="KQ995393">
    <property type="protein sequence ID" value="KZV46738.1"/>
    <property type="molecule type" value="Genomic_DNA"/>
</dbReference>
<name>A0A2Z7CIF7_9LAMI</name>
<proteinExistence type="predicted"/>
<evidence type="ECO:0000313" key="1">
    <source>
        <dbReference type="EMBL" id="KZV46738.1"/>
    </source>
</evidence>
<organism evidence="1 2">
    <name type="scientific">Dorcoceras hygrometricum</name>
    <dbReference type="NCBI Taxonomy" id="472368"/>
    <lineage>
        <taxon>Eukaryota</taxon>
        <taxon>Viridiplantae</taxon>
        <taxon>Streptophyta</taxon>
        <taxon>Embryophyta</taxon>
        <taxon>Tracheophyta</taxon>
        <taxon>Spermatophyta</taxon>
        <taxon>Magnoliopsida</taxon>
        <taxon>eudicotyledons</taxon>
        <taxon>Gunneridae</taxon>
        <taxon>Pentapetalae</taxon>
        <taxon>asterids</taxon>
        <taxon>lamiids</taxon>
        <taxon>Lamiales</taxon>
        <taxon>Gesneriaceae</taxon>
        <taxon>Didymocarpoideae</taxon>
        <taxon>Trichosporeae</taxon>
        <taxon>Loxocarpinae</taxon>
        <taxon>Dorcoceras</taxon>
    </lineage>
</organism>
<gene>
    <name evidence="1" type="ORF">F511_09965</name>
</gene>
<reference evidence="1 2" key="1">
    <citation type="journal article" date="2015" name="Proc. Natl. Acad. Sci. U.S.A.">
        <title>The resurrection genome of Boea hygrometrica: A blueprint for survival of dehydration.</title>
        <authorList>
            <person name="Xiao L."/>
            <person name="Yang G."/>
            <person name="Zhang L."/>
            <person name="Yang X."/>
            <person name="Zhao S."/>
            <person name="Ji Z."/>
            <person name="Zhou Q."/>
            <person name="Hu M."/>
            <person name="Wang Y."/>
            <person name="Chen M."/>
            <person name="Xu Y."/>
            <person name="Jin H."/>
            <person name="Xiao X."/>
            <person name="Hu G."/>
            <person name="Bao F."/>
            <person name="Hu Y."/>
            <person name="Wan P."/>
            <person name="Li L."/>
            <person name="Deng X."/>
            <person name="Kuang T."/>
            <person name="Xiang C."/>
            <person name="Zhu J.K."/>
            <person name="Oliver M.J."/>
            <person name="He Y."/>
        </authorList>
    </citation>
    <scope>NUCLEOTIDE SEQUENCE [LARGE SCALE GENOMIC DNA]</scope>
    <source>
        <strain evidence="2">cv. XS01</strain>
    </source>
</reference>
<dbReference type="Proteomes" id="UP000250235">
    <property type="component" value="Unassembled WGS sequence"/>
</dbReference>